<feature type="coiled-coil region" evidence="1">
    <location>
        <begin position="567"/>
        <end position="608"/>
    </location>
</feature>
<evidence type="ECO:0000313" key="3">
    <source>
        <dbReference type="EMBL" id="MDV7133955.1"/>
    </source>
</evidence>
<keyword evidence="4" id="KW-1185">Reference proteome</keyword>
<keyword evidence="1" id="KW-0175">Coiled coil</keyword>
<dbReference type="InterPro" id="IPR038734">
    <property type="entry name" value="YhaN_AAA"/>
</dbReference>
<sequence>MKLHRLRLSHFRGITEREIIFPEVGVTVVEGANEAGKSSMIEALDLLLEVRSDSKSAKVRAVAPSGLDVGSVVEADISCGPYRFTYTKQYNRGARTELVIDEPVREQLSGRAAHERVCAILDERVDAGLFKALRLLQAGDPVVGELSSSAALSRALDTAAGTTSSGTDPGSDDSALLDAVRAEYERYFTAAQGRPARELAAATADVERAQARHTELAAAMDQVTADAARLETLTTTRRELANSLEMAKVELASLTEQREQAVGLQRRHDEARTEMRSLQNELQSLDREKAQRAAACKRVSDCEHTIDVTVRAVEHVRGVADTRRVELTRLDRDMEDARLAEVRAAEEVAAARAAAKNGALRTRRDEVTALLERVGSLREQLTAARRQVAAVTSDHDDLDIAEDLAQRVTIARAESRSAAAFVTVTKLGAHAITVDGVDTASTEFALTEGAVVEVDGVVRVVVAPGAESATLAGRLAGAERALAGFLEERGVADVAELRAQVRRRERASDAVDSVRSQLAAVLGDRDEDTLRAELAELTSRIDAQPTTTATVGVEEAERRAGAASVRLAGVTQQRAEVQSELRSLDNEHRILDERLVQLRADRDDLRDQHHQLCDGRTDEALDERRVAILEHIAQAEKAMARAARDIDEADPETLELHYANVSALVEHAEPRLAGLGTEIAELRTRIEIRRDDGQLDQLHVAATELVGAQGVLERVRVRAQAAELLLHTLQRHRDNTRRRYVQPFTDQVLRLGKVVFGSSLGVGIDEELRITTRTLDGVTVDHDALSGGAKEQLGIISRLACAMLVDPADGVPVIIDDALGYTDPERLASMGAVLGHAGRNTQVIVLTCTPQRYQGVGGAHLVAV</sequence>
<feature type="domain" description="YhaN AAA" evidence="2">
    <location>
        <begin position="1"/>
        <end position="48"/>
    </location>
</feature>
<proteinExistence type="predicted"/>
<evidence type="ECO:0000259" key="2">
    <source>
        <dbReference type="Pfam" id="PF13514"/>
    </source>
</evidence>
<dbReference type="PANTHER" id="PTHR41259:SF1">
    <property type="entry name" value="DOUBLE-STRAND BREAK REPAIR RAD50 ATPASE, PUTATIVE-RELATED"/>
    <property type="match status" value="1"/>
</dbReference>
<reference evidence="3 4" key="1">
    <citation type="submission" date="2023-10" db="EMBL/GenBank/DDBJ databases">
        <title>Development of a sustainable strategy for remediation of hydrocarbon-contaminated territories based on the waste exchange concept.</title>
        <authorList>
            <person name="Krivoruchko A."/>
        </authorList>
    </citation>
    <scope>NUCLEOTIDE SEQUENCE [LARGE SCALE GENOMIC DNA]</scope>
    <source>
        <strain evidence="3 4">IEGM 1236</strain>
    </source>
</reference>
<dbReference type="Pfam" id="PF13514">
    <property type="entry name" value="AAA_27"/>
    <property type="match status" value="1"/>
</dbReference>
<evidence type="ECO:0000313" key="4">
    <source>
        <dbReference type="Proteomes" id="UP001185792"/>
    </source>
</evidence>
<dbReference type="SUPFAM" id="SSF52540">
    <property type="entry name" value="P-loop containing nucleoside triphosphate hydrolases"/>
    <property type="match status" value="1"/>
</dbReference>
<dbReference type="EMBL" id="JAWLUM010000002">
    <property type="protein sequence ID" value="MDV7133955.1"/>
    <property type="molecule type" value="Genomic_DNA"/>
</dbReference>
<dbReference type="Gene3D" id="3.40.50.300">
    <property type="entry name" value="P-loop containing nucleotide triphosphate hydrolases"/>
    <property type="match status" value="2"/>
</dbReference>
<dbReference type="PANTHER" id="PTHR41259">
    <property type="entry name" value="DOUBLE-STRAND BREAK REPAIR RAD50 ATPASE, PUTATIVE-RELATED"/>
    <property type="match status" value="1"/>
</dbReference>
<organism evidence="3 4">
    <name type="scientific">Williamsia marianensis</name>
    <dbReference type="NCBI Taxonomy" id="85044"/>
    <lineage>
        <taxon>Bacteria</taxon>
        <taxon>Bacillati</taxon>
        <taxon>Actinomycetota</taxon>
        <taxon>Actinomycetes</taxon>
        <taxon>Mycobacteriales</taxon>
        <taxon>Nocardiaceae</taxon>
        <taxon>Williamsia</taxon>
    </lineage>
</organism>
<feature type="coiled-coil region" evidence="1">
    <location>
        <begin position="199"/>
        <end position="295"/>
    </location>
</feature>
<gene>
    <name evidence="3" type="ORF">R4198_09625</name>
</gene>
<comment type="caution">
    <text evidence="3">The sequence shown here is derived from an EMBL/GenBank/DDBJ whole genome shotgun (WGS) entry which is preliminary data.</text>
</comment>
<protein>
    <submittedName>
        <fullName evidence="3">AAA family ATPase</fullName>
    </submittedName>
</protein>
<evidence type="ECO:0000256" key="1">
    <source>
        <dbReference type="SAM" id="Coils"/>
    </source>
</evidence>
<name>A0ABU4ERT0_WILMA</name>
<dbReference type="Proteomes" id="UP001185792">
    <property type="component" value="Unassembled WGS sequence"/>
</dbReference>
<dbReference type="InterPro" id="IPR027417">
    <property type="entry name" value="P-loop_NTPase"/>
</dbReference>
<dbReference type="RefSeq" id="WP_317712959.1">
    <property type="nucleotide sequence ID" value="NZ_JAWLUM010000002.1"/>
</dbReference>
<accession>A0ABU4ERT0</accession>